<evidence type="ECO:0000256" key="3">
    <source>
        <dbReference type="ARBA" id="ARBA00022692"/>
    </source>
</evidence>
<comment type="similarity">
    <text evidence="2">Belongs to the TMEM201 family.</text>
</comment>
<feature type="transmembrane region" description="Helical" evidence="8">
    <location>
        <begin position="12"/>
        <end position="31"/>
    </location>
</feature>
<proteinExistence type="inferred from homology"/>
<accession>A0ABD1EUY6</accession>
<feature type="compositionally biased region" description="Polar residues" evidence="7">
    <location>
        <begin position="455"/>
        <end position="469"/>
    </location>
</feature>
<feature type="transmembrane region" description="Helical" evidence="8">
    <location>
        <begin position="237"/>
        <end position="259"/>
    </location>
</feature>
<dbReference type="Proteomes" id="UP001566132">
    <property type="component" value="Unassembled WGS sequence"/>
</dbReference>
<keyword evidence="5 8" id="KW-0472">Membrane</keyword>
<dbReference type="PANTHER" id="PTHR28646:SF1">
    <property type="entry name" value="TRANSMEMBRANE PROTEIN 201"/>
    <property type="match status" value="1"/>
</dbReference>
<evidence type="ECO:0000313" key="11">
    <source>
        <dbReference type="Proteomes" id="UP001566132"/>
    </source>
</evidence>
<evidence type="ECO:0000256" key="5">
    <source>
        <dbReference type="ARBA" id="ARBA00023136"/>
    </source>
</evidence>
<evidence type="ECO:0000256" key="1">
    <source>
        <dbReference type="ARBA" id="ARBA00004473"/>
    </source>
</evidence>
<evidence type="ECO:0000256" key="4">
    <source>
        <dbReference type="ARBA" id="ARBA00022989"/>
    </source>
</evidence>
<keyword evidence="6" id="KW-0539">Nucleus</keyword>
<evidence type="ECO:0000256" key="2">
    <source>
        <dbReference type="ARBA" id="ARBA00007600"/>
    </source>
</evidence>
<evidence type="ECO:0000256" key="7">
    <source>
        <dbReference type="SAM" id="MobiDB-lite"/>
    </source>
</evidence>
<comment type="caution">
    <text evidence="10">The sequence shown here is derived from an EMBL/GenBank/DDBJ whole genome shotgun (WGS) entry which is preliminary data.</text>
</comment>
<sequence length="475" mass="54990">MEFSTEILFSPFLVIGFLITYAVSLTLIFIYRSGLNIGVNCWFCNKKFRVPFSARNSFDCPYCLQYNGFNKDGDYNKVILAQHNVTMNQNNLILNRSHIQKNSNGLCGQCNRNMELKVIQLANYEPLVENNYDKEIEHFEHQLNKTYQLCQNCSKVLQNTIRKQNSWIFGRRFRNLRQSAQVTIEKTLLNRIRWNQAILFILSLVNVLILCGINVWLEKFSAEMCNFVFQRRQFIKIYSPAFCITGVTGFSIELLYCLFDNCLKPFNWRKFTNILAWIILGLLSVTQQNSYCQTLRIFCSLYLTHSYYETFTDPPRKTEKITYEDHAAIWSSQPIKQSPKAFDKSAELNEHFNELNIGAFHGHFTKGPSQFQSPARGLFTCQTHFEPIHKEDTLLNSSFRSFGGTRSPLLSPAKLKHFNQWPPMDSLPFSNCSFKASRSSSSSSGFVSRGISRSLPNSRENSPERNSLFSEPIWG</sequence>
<keyword evidence="4 8" id="KW-1133">Transmembrane helix</keyword>
<feature type="compositionally biased region" description="Low complexity" evidence="7">
    <location>
        <begin position="437"/>
        <end position="454"/>
    </location>
</feature>
<dbReference type="AlphaFoldDB" id="A0ABD1EUY6"/>
<feature type="domain" description="Ima1 N-terminal" evidence="9">
    <location>
        <begin position="39"/>
        <end position="155"/>
    </location>
</feature>
<dbReference type="InterPro" id="IPR018617">
    <property type="entry name" value="Ima1_N"/>
</dbReference>
<dbReference type="PANTHER" id="PTHR28646">
    <property type="entry name" value="TRANSMEMBRANE PROTEIN 201"/>
    <property type="match status" value="1"/>
</dbReference>
<dbReference type="EMBL" id="JBDJPC010000005">
    <property type="protein sequence ID" value="KAL1501807.1"/>
    <property type="molecule type" value="Genomic_DNA"/>
</dbReference>
<dbReference type="GO" id="GO:0005637">
    <property type="term" value="C:nuclear inner membrane"/>
    <property type="evidence" value="ECO:0007669"/>
    <property type="project" value="UniProtKB-SubCell"/>
</dbReference>
<dbReference type="Pfam" id="PF09779">
    <property type="entry name" value="Ima1_N"/>
    <property type="match status" value="1"/>
</dbReference>
<comment type="subcellular location">
    <subcellularLocation>
        <location evidence="1">Nucleus inner membrane</location>
        <topology evidence="1">Multi-pass membrane protein</topology>
    </subcellularLocation>
</comment>
<keyword evidence="3 8" id="KW-0812">Transmembrane</keyword>
<dbReference type="InterPro" id="IPR040041">
    <property type="entry name" value="TMEM201"/>
</dbReference>
<feature type="transmembrane region" description="Helical" evidence="8">
    <location>
        <begin position="197"/>
        <end position="217"/>
    </location>
</feature>
<gene>
    <name evidence="10" type="ORF">ABEB36_007063</name>
</gene>
<keyword evidence="11" id="KW-1185">Reference proteome</keyword>
<evidence type="ECO:0000256" key="6">
    <source>
        <dbReference type="ARBA" id="ARBA00023242"/>
    </source>
</evidence>
<feature type="region of interest" description="Disordered" evidence="7">
    <location>
        <begin position="437"/>
        <end position="475"/>
    </location>
</feature>
<evidence type="ECO:0000313" key="10">
    <source>
        <dbReference type="EMBL" id="KAL1501807.1"/>
    </source>
</evidence>
<organism evidence="10 11">
    <name type="scientific">Hypothenemus hampei</name>
    <name type="common">Coffee berry borer</name>
    <dbReference type="NCBI Taxonomy" id="57062"/>
    <lineage>
        <taxon>Eukaryota</taxon>
        <taxon>Metazoa</taxon>
        <taxon>Ecdysozoa</taxon>
        <taxon>Arthropoda</taxon>
        <taxon>Hexapoda</taxon>
        <taxon>Insecta</taxon>
        <taxon>Pterygota</taxon>
        <taxon>Neoptera</taxon>
        <taxon>Endopterygota</taxon>
        <taxon>Coleoptera</taxon>
        <taxon>Polyphaga</taxon>
        <taxon>Cucujiformia</taxon>
        <taxon>Curculionidae</taxon>
        <taxon>Scolytinae</taxon>
        <taxon>Hypothenemus</taxon>
    </lineage>
</organism>
<evidence type="ECO:0000256" key="8">
    <source>
        <dbReference type="SAM" id="Phobius"/>
    </source>
</evidence>
<feature type="transmembrane region" description="Helical" evidence="8">
    <location>
        <begin position="271"/>
        <end position="291"/>
    </location>
</feature>
<evidence type="ECO:0000259" key="9">
    <source>
        <dbReference type="Pfam" id="PF09779"/>
    </source>
</evidence>
<protein>
    <recommendedName>
        <fullName evidence="9">Ima1 N-terminal domain-containing protein</fullName>
    </recommendedName>
</protein>
<reference evidence="10 11" key="1">
    <citation type="submission" date="2024-05" db="EMBL/GenBank/DDBJ databases">
        <title>Genetic variation in Jamaican populations of the coffee berry borer (Hypothenemus hampei).</title>
        <authorList>
            <person name="Errbii M."/>
            <person name="Myrie A."/>
        </authorList>
    </citation>
    <scope>NUCLEOTIDE SEQUENCE [LARGE SCALE GENOMIC DNA]</scope>
    <source>
        <strain evidence="10">JA-Hopewell-2020-01-JO</strain>
        <tissue evidence="10">Whole body</tissue>
    </source>
</reference>
<name>A0ABD1EUY6_HYPHA</name>